<accession>A0A7C9LLH0</accession>
<feature type="transmembrane region" description="Helical" evidence="1">
    <location>
        <begin position="73"/>
        <end position="92"/>
    </location>
</feature>
<keyword evidence="3" id="KW-1185">Reference proteome</keyword>
<dbReference type="EMBL" id="WOXT01000002">
    <property type="protein sequence ID" value="MUV14264.1"/>
    <property type="molecule type" value="Genomic_DNA"/>
</dbReference>
<feature type="transmembrane region" description="Helical" evidence="1">
    <location>
        <begin position="99"/>
        <end position="117"/>
    </location>
</feature>
<feature type="transmembrane region" description="Helical" evidence="1">
    <location>
        <begin position="38"/>
        <end position="61"/>
    </location>
</feature>
<sequence length="148" mass="15715">MRFTQEVNWTARDFITFGCMLAAACGAYELFARRSASLAYRAGAAAAVGTAFFLVWANLAVGVIGDERNPANLMYVGVLLVAIIGAIVVRFRAQGMARVMVATAVAQAVVGAIAIFGRLDVPVMMLAITTMYVVLWMGASVLFGKAAR</sequence>
<keyword evidence="1" id="KW-0812">Transmembrane</keyword>
<dbReference type="PROSITE" id="PS51257">
    <property type="entry name" value="PROKAR_LIPOPROTEIN"/>
    <property type="match status" value="1"/>
</dbReference>
<dbReference type="AlphaFoldDB" id="A0A7C9LLH0"/>
<evidence type="ECO:0000256" key="1">
    <source>
        <dbReference type="SAM" id="Phobius"/>
    </source>
</evidence>
<reference evidence="2 3" key="1">
    <citation type="submission" date="2019-12" db="EMBL/GenBank/DDBJ databases">
        <authorList>
            <person name="Xu J."/>
        </authorList>
    </citation>
    <scope>NUCLEOTIDE SEQUENCE [LARGE SCALE GENOMIC DNA]</scope>
    <source>
        <strain evidence="2 3">HX-5-24</strain>
    </source>
</reference>
<evidence type="ECO:0000313" key="3">
    <source>
        <dbReference type="Proteomes" id="UP000479692"/>
    </source>
</evidence>
<name>A0A7C9LLH0_9GAMM</name>
<organism evidence="2 3">
    <name type="scientific">Noviluteimonas gilva</name>
    <dbReference type="NCBI Taxonomy" id="2682097"/>
    <lineage>
        <taxon>Bacteria</taxon>
        <taxon>Pseudomonadati</taxon>
        <taxon>Pseudomonadota</taxon>
        <taxon>Gammaproteobacteria</taxon>
        <taxon>Lysobacterales</taxon>
        <taxon>Lysobacteraceae</taxon>
        <taxon>Noviluteimonas</taxon>
    </lineage>
</organism>
<keyword evidence="1" id="KW-0472">Membrane</keyword>
<evidence type="ECO:0000313" key="2">
    <source>
        <dbReference type="EMBL" id="MUV14264.1"/>
    </source>
</evidence>
<keyword evidence="1" id="KW-1133">Transmembrane helix</keyword>
<proteinExistence type="predicted"/>
<protein>
    <submittedName>
        <fullName evidence="2">Uncharacterized protein</fullName>
    </submittedName>
</protein>
<feature type="transmembrane region" description="Helical" evidence="1">
    <location>
        <begin position="123"/>
        <end position="143"/>
    </location>
</feature>
<dbReference type="Proteomes" id="UP000479692">
    <property type="component" value="Unassembled WGS sequence"/>
</dbReference>
<feature type="transmembrane region" description="Helical" evidence="1">
    <location>
        <begin position="14"/>
        <end position="31"/>
    </location>
</feature>
<comment type="caution">
    <text evidence="2">The sequence shown here is derived from an EMBL/GenBank/DDBJ whole genome shotgun (WGS) entry which is preliminary data.</text>
</comment>
<gene>
    <name evidence="2" type="ORF">GN331_08605</name>
</gene>